<evidence type="ECO:0000256" key="1">
    <source>
        <dbReference type="SAM" id="MobiDB-lite"/>
    </source>
</evidence>
<feature type="transmembrane region" description="Helical" evidence="2">
    <location>
        <begin position="130"/>
        <end position="155"/>
    </location>
</feature>
<dbReference type="EMBL" id="JYNL01000017">
    <property type="protein sequence ID" value="KMO79855.1"/>
    <property type="molecule type" value="Genomic_DNA"/>
</dbReference>
<evidence type="ECO:0008006" key="5">
    <source>
        <dbReference type="Google" id="ProtNLM"/>
    </source>
</evidence>
<dbReference type="Proteomes" id="UP000036513">
    <property type="component" value="Unassembled WGS sequence"/>
</dbReference>
<dbReference type="RefSeq" id="WP_013470136.1">
    <property type="nucleotide sequence ID" value="NZ_JYNL01000017.1"/>
</dbReference>
<gene>
    <name evidence="3" type="ORF">MCHLDSM_01739</name>
</gene>
<name>A0A0J6W9I3_9MYCO</name>
<feature type="compositionally biased region" description="Low complexity" evidence="1">
    <location>
        <begin position="184"/>
        <end position="193"/>
    </location>
</feature>
<dbReference type="AlphaFoldDB" id="A0A0J6W9I3"/>
<sequence>MSRSPDDTVPQRSAAEKAAWSTMRADRRFLWFWLSVATALSVAGNVGHAWLELPTEGSRWMAIGWASAPPALLMLAIHGLPTLARMLDRAARDKILSVVVWGVTVGAFGWSAFGIYGFTVEMGIPAEMAWVAPLVIDLSVFGATRGLVLTAPVAARMKAGMQPLRSEETLLPTTQYAHDGSHSAIKPAAAPRTAADRVPMPSGAPAVAARLDSPARNETGTGPAVTLSAEQSAPPNAPMPQKAPERALSAVPAAGRIPVQIRPESVPTTDDDSTTKSRARADRWWPVAESMVREGVTSKDPDLVAKILAESEAGTPPSTIGRRHEVHHTTVTRILTAAEQFADVSAG</sequence>
<evidence type="ECO:0000313" key="4">
    <source>
        <dbReference type="Proteomes" id="UP000036513"/>
    </source>
</evidence>
<evidence type="ECO:0000313" key="3">
    <source>
        <dbReference type="EMBL" id="KMO79855.1"/>
    </source>
</evidence>
<keyword evidence="2" id="KW-0472">Membrane</keyword>
<dbReference type="PATRIC" id="fig|37916.4.peg.1647"/>
<proteinExistence type="predicted"/>
<protein>
    <recommendedName>
        <fullName evidence="5">DUF2637 domain-containing protein</fullName>
    </recommendedName>
</protein>
<accession>A0A0J6W9I3</accession>
<feature type="transmembrane region" description="Helical" evidence="2">
    <location>
        <begin position="95"/>
        <end position="118"/>
    </location>
</feature>
<keyword evidence="2" id="KW-1133">Transmembrane helix</keyword>
<reference evidence="3 4" key="1">
    <citation type="journal article" date="2015" name="Genome Biol. Evol.">
        <title>Characterization of Three Mycobacterium spp. with Potential Use in Bioremediation by Genome Sequencing and Comparative Genomics.</title>
        <authorList>
            <person name="Das S."/>
            <person name="Pettersson B.M."/>
            <person name="Behra P.R."/>
            <person name="Ramesh M."/>
            <person name="Dasgupta S."/>
            <person name="Bhattacharya A."/>
            <person name="Kirsebom L.A."/>
        </authorList>
    </citation>
    <scope>NUCLEOTIDE SEQUENCE [LARGE SCALE GENOMIC DNA]</scope>
    <source>
        <strain evidence="3 4">DSM 43826</strain>
    </source>
</reference>
<evidence type="ECO:0000256" key="2">
    <source>
        <dbReference type="SAM" id="Phobius"/>
    </source>
</evidence>
<comment type="caution">
    <text evidence="3">The sequence shown here is derived from an EMBL/GenBank/DDBJ whole genome shotgun (WGS) entry which is preliminary data.</text>
</comment>
<feature type="region of interest" description="Disordered" evidence="1">
    <location>
        <begin position="178"/>
        <end position="246"/>
    </location>
</feature>
<organism evidence="3 4">
    <name type="scientific">Mycolicibacterium chlorophenolicum</name>
    <dbReference type="NCBI Taxonomy" id="37916"/>
    <lineage>
        <taxon>Bacteria</taxon>
        <taxon>Bacillati</taxon>
        <taxon>Actinomycetota</taxon>
        <taxon>Actinomycetes</taxon>
        <taxon>Mycobacteriales</taxon>
        <taxon>Mycobacteriaceae</taxon>
        <taxon>Mycolicibacterium</taxon>
    </lineage>
</organism>
<keyword evidence="4" id="KW-1185">Reference proteome</keyword>
<feature type="transmembrane region" description="Helical" evidence="2">
    <location>
        <begin position="63"/>
        <end position="83"/>
    </location>
</feature>
<feature type="transmembrane region" description="Helical" evidence="2">
    <location>
        <begin position="30"/>
        <end position="51"/>
    </location>
</feature>
<keyword evidence="2" id="KW-0812">Transmembrane</keyword>